<sequence length="1088" mass="120653">MSDPRRLLQVFPDAARRQAALRAVRRDAGVVRGDLLLDWAGFLDALGGVRELGRRPCPPLAARTVVASLAQGLGPTPLGDFVHEPAFARAALEVLLDLKAGRLSPRELQDALEVLPPERRDRVRTIALLHHAYERKMAELGLADREDGVRGAREALERGAWPEAWADVGEIVLRGIYDVRPSTLELLLALAAACESRRVGLRVETPVGGSPVADAALAALFRAFENRGEVLTHVDLFKADVTFESRPMGELGRHLFSPRAPKDALVGAVEGLRLWSAATARDEARLIARDVRRLVSEGVPPGDIAVAWRDLSHEAHWVAEALGELDVPVRLPWGEPLALTGPVRLALDLPLLVEDGFPAERVADVLSSRYAPRLSAGAPEAPATLLSLAAVRDDRLGASRNKGAYDIRLEALARRLTPLPDQVRLKDQRRVQEVRVLRERCLLLIEACRLIPEQGRASELLTAWWQVVRRLGLLDSEGTPETPADEGLGALAVEARARDDAARRALVARVRELERVLAAVGGGPRLRRRTFGRWLADAMRDVHLPPRGSAVGAVEVLEVRELEGRTFAHVFLGGLAEGRFPGHEVPNPLLGDSERHALNKHLGRDVFRLTGGEFEDRAPWRLTEDRLLFASVLVAAEHTVSLSFSVAGPGGQEQAPSSFLEEVRRLTGVTWPLRSLPAIAPLDEVLTPAELRQRVVLESLAMERLRVSEPDPARAVLRERFSHMPWFQAAREMMRVELERLHFFGGGVLDAGRYTGAVGAPDLGESLREAFRFNAERPLSASSIARFSNCGFQGFLAYGLKVPEPERPGEEFDSRGQGVFWHRVLEEFFKRLKERELLGRGFNELPEALLDAVLDEVQEHFEKHHYVGHPALWRLARERAKNMVRRVLLDERRGLPFERLEPSGFELRFGPKNPAEGWNAVTLQVGEDVIHFEGTIDRLDMGGGEVGVIDYKSGHLSRSELRNKLLEASDFQLPLYLYAARASGHRDTRHAAWFSLKTGKAILLSEVLADKKQELSLDLDELLSTEPDVRQRLAAEQKPNLANAVETLVRTVRAGQFAMRPKDCGRCGYQAVCRITERRIVGEEGAHE</sequence>
<dbReference type="SUPFAM" id="SSF52980">
    <property type="entry name" value="Restriction endonuclease-like"/>
    <property type="match status" value="1"/>
</dbReference>
<dbReference type="SUPFAM" id="SSF52540">
    <property type="entry name" value="P-loop containing nucleoside triphosphate hydrolases"/>
    <property type="match status" value="1"/>
</dbReference>
<dbReference type="RefSeq" id="WP_071899765.1">
    <property type="nucleotide sequence ID" value="NZ_MPIN01000004.1"/>
</dbReference>
<evidence type="ECO:0000256" key="5">
    <source>
        <dbReference type="ARBA" id="ARBA00022806"/>
    </source>
</evidence>
<feature type="domain" description="UvrD-like helicase C-terminal" evidence="10">
    <location>
        <begin position="234"/>
        <end position="564"/>
    </location>
</feature>
<evidence type="ECO:0000259" key="10">
    <source>
        <dbReference type="PROSITE" id="PS51217"/>
    </source>
</evidence>
<keyword evidence="8" id="KW-0238">DNA-binding</keyword>
<dbReference type="OrthoDB" id="9766257at2"/>
<keyword evidence="1" id="KW-0540">Nuclease</keyword>
<organism evidence="11 12">
    <name type="scientific">Cystobacter ferrugineus</name>
    <dbReference type="NCBI Taxonomy" id="83449"/>
    <lineage>
        <taxon>Bacteria</taxon>
        <taxon>Pseudomonadati</taxon>
        <taxon>Myxococcota</taxon>
        <taxon>Myxococcia</taxon>
        <taxon>Myxococcales</taxon>
        <taxon>Cystobacterineae</taxon>
        <taxon>Archangiaceae</taxon>
        <taxon>Cystobacter</taxon>
    </lineage>
</organism>
<dbReference type="Gene3D" id="3.40.50.300">
    <property type="entry name" value="P-loop containing nucleotide triphosphate hydrolases"/>
    <property type="match status" value="2"/>
</dbReference>
<dbReference type="PANTHER" id="PTHR30591:SF1">
    <property type="entry name" value="RECBCD ENZYME SUBUNIT RECC"/>
    <property type="match status" value="1"/>
</dbReference>
<accession>A0A1L9BBK3</accession>
<dbReference type="Proteomes" id="UP000182229">
    <property type="component" value="Unassembled WGS sequence"/>
</dbReference>
<evidence type="ECO:0000256" key="1">
    <source>
        <dbReference type="ARBA" id="ARBA00022722"/>
    </source>
</evidence>
<dbReference type="InterPro" id="IPR014017">
    <property type="entry name" value="DNA_helicase_UvrD-like_C"/>
</dbReference>
<dbReference type="Pfam" id="PF12705">
    <property type="entry name" value="PDDEXK_1"/>
    <property type="match status" value="1"/>
</dbReference>
<gene>
    <name evidence="11" type="ORF">BON30_19105</name>
</gene>
<dbReference type="InterPro" id="IPR038726">
    <property type="entry name" value="PDDEXK_AddAB-type"/>
</dbReference>
<comment type="caution">
    <text evidence="11">The sequence shown here is derived from an EMBL/GenBank/DDBJ whole genome shotgun (WGS) entry which is preliminary data.</text>
</comment>
<dbReference type="GO" id="GO:0004527">
    <property type="term" value="F:exonuclease activity"/>
    <property type="evidence" value="ECO:0007669"/>
    <property type="project" value="UniProtKB-KW"/>
</dbReference>
<dbReference type="InterPro" id="IPR011604">
    <property type="entry name" value="PDDEXK-like_dom_sf"/>
</dbReference>
<dbReference type="Gene3D" id="3.90.320.10">
    <property type="match status" value="1"/>
</dbReference>
<evidence type="ECO:0000256" key="9">
    <source>
        <dbReference type="ARBA" id="ARBA00023204"/>
    </source>
</evidence>
<keyword evidence="9" id="KW-0234">DNA repair</keyword>
<dbReference type="GO" id="GO:0005524">
    <property type="term" value="F:ATP binding"/>
    <property type="evidence" value="ECO:0007669"/>
    <property type="project" value="UniProtKB-KW"/>
</dbReference>
<dbReference type="PANTHER" id="PTHR30591">
    <property type="entry name" value="RECBCD ENZYME SUBUNIT RECC"/>
    <property type="match status" value="1"/>
</dbReference>
<reference evidence="11 12" key="2">
    <citation type="submission" date="2016-12" db="EMBL/GenBank/DDBJ databases">
        <title>Draft Genome Sequence of Cystobacter ferrugineus Strain Cbfe23.</title>
        <authorList>
            <person name="Akbar S."/>
            <person name="Dowd S.E."/>
            <person name="Stevens D.C."/>
        </authorList>
    </citation>
    <scope>NUCLEOTIDE SEQUENCE [LARGE SCALE GENOMIC DNA]</scope>
    <source>
        <strain evidence="11 12">Cbfe23</strain>
    </source>
</reference>
<evidence type="ECO:0000313" key="12">
    <source>
        <dbReference type="Proteomes" id="UP000182229"/>
    </source>
</evidence>
<keyword evidence="7" id="KW-0067">ATP-binding</keyword>
<dbReference type="InterPro" id="IPR011335">
    <property type="entry name" value="Restrct_endonuc-II-like"/>
</dbReference>
<keyword evidence="12" id="KW-1185">Reference proteome</keyword>
<keyword evidence="3" id="KW-0227">DNA damage</keyword>
<dbReference type="GO" id="GO:0003677">
    <property type="term" value="F:DNA binding"/>
    <property type="evidence" value="ECO:0007669"/>
    <property type="project" value="UniProtKB-KW"/>
</dbReference>
<dbReference type="EMBL" id="MPIN01000004">
    <property type="protein sequence ID" value="OJH39598.1"/>
    <property type="molecule type" value="Genomic_DNA"/>
</dbReference>
<keyword evidence="5" id="KW-0347">Helicase</keyword>
<keyword evidence="6" id="KW-0269">Exonuclease</keyword>
<evidence type="ECO:0000256" key="3">
    <source>
        <dbReference type="ARBA" id="ARBA00022763"/>
    </source>
</evidence>
<evidence type="ECO:0000256" key="7">
    <source>
        <dbReference type="ARBA" id="ARBA00022840"/>
    </source>
</evidence>
<proteinExistence type="predicted"/>
<keyword evidence="4" id="KW-0378">Hydrolase</keyword>
<name>A0A1L9BBK3_9BACT</name>
<evidence type="ECO:0000256" key="4">
    <source>
        <dbReference type="ARBA" id="ARBA00022801"/>
    </source>
</evidence>
<dbReference type="GO" id="GO:0004386">
    <property type="term" value="F:helicase activity"/>
    <property type="evidence" value="ECO:0007669"/>
    <property type="project" value="UniProtKB-KW"/>
</dbReference>
<keyword evidence="2" id="KW-0547">Nucleotide-binding</keyword>
<dbReference type="STRING" id="83449.BON30_19105"/>
<dbReference type="GO" id="GO:0006281">
    <property type="term" value="P:DNA repair"/>
    <property type="evidence" value="ECO:0007669"/>
    <property type="project" value="UniProtKB-KW"/>
</dbReference>
<dbReference type="AlphaFoldDB" id="A0A1L9BBK3"/>
<evidence type="ECO:0000256" key="2">
    <source>
        <dbReference type="ARBA" id="ARBA00022741"/>
    </source>
</evidence>
<evidence type="ECO:0000256" key="6">
    <source>
        <dbReference type="ARBA" id="ARBA00022839"/>
    </source>
</evidence>
<dbReference type="GO" id="GO:0006310">
    <property type="term" value="P:DNA recombination"/>
    <property type="evidence" value="ECO:0007669"/>
    <property type="project" value="TreeGrafter"/>
</dbReference>
<protein>
    <recommendedName>
        <fullName evidence="10">UvrD-like helicase C-terminal domain-containing protein</fullName>
    </recommendedName>
</protein>
<evidence type="ECO:0000256" key="8">
    <source>
        <dbReference type="ARBA" id="ARBA00023125"/>
    </source>
</evidence>
<evidence type="ECO:0000313" key="11">
    <source>
        <dbReference type="EMBL" id="OJH39598.1"/>
    </source>
</evidence>
<dbReference type="InterPro" id="IPR027417">
    <property type="entry name" value="P-loop_NTPase"/>
</dbReference>
<reference evidence="12" key="1">
    <citation type="submission" date="2016-11" db="EMBL/GenBank/DDBJ databases">
        <authorList>
            <person name="Shukria A."/>
            <person name="Stevens D.C."/>
        </authorList>
    </citation>
    <scope>NUCLEOTIDE SEQUENCE [LARGE SCALE GENOMIC DNA]</scope>
    <source>
        <strain evidence="12">Cbfe23</strain>
    </source>
</reference>
<dbReference type="PROSITE" id="PS51217">
    <property type="entry name" value="UVRD_HELICASE_CTER"/>
    <property type="match status" value="1"/>
</dbReference>